<dbReference type="EMBL" id="JAYMYJ010000073">
    <property type="protein sequence ID" value="MEB4590892.1"/>
    <property type="molecule type" value="Genomic_DNA"/>
</dbReference>
<evidence type="ECO:0008006" key="3">
    <source>
        <dbReference type="Google" id="ProtNLM"/>
    </source>
</evidence>
<dbReference type="PROSITE" id="PS51257">
    <property type="entry name" value="PROKAR_LIPOPROTEIN"/>
    <property type="match status" value="1"/>
</dbReference>
<proteinExistence type="predicted"/>
<accession>A0ABU6CVM9</accession>
<evidence type="ECO:0000313" key="2">
    <source>
        <dbReference type="Proteomes" id="UP001308005"/>
    </source>
</evidence>
<protein>
    <recommendedName>
        <fullName evidence="3">Lipoprotein</fullName>
    </recommendedName>
</protein>
<dbReference type="RefSeq" id="WP_324694278.1">
    <property type="nucleotide sequence ID" value="NZ_JAYMYJ010000073.1"/>
</dbReference>
<sequence>MKAFTALLCAGGLLGCHDPIAPDSGNGAGGVHIPSAREIATGKDQYFAEQLPILQARNPEAEARSAIQQGERYFLCGAGRGNTLPGVAAEVSAQMRNKCPVRCLDGVTDALYGENHRRYLTAALDYSARWNKAMLEACR</sequence>
<keyword evidence="2" id="KW-1185">Reference proteome</keyword>
<comment type="caution">
    <text evidence="1">The sequence shown here is derived from an EMBL/GenBank/DDBJ whole genome shotgun (WGS) entry which is preliminary data.</text>
</comment>
<reference evidence="2" key="1">
    <citation type="submission" date="2023-07" db="EMBL/GenBank/DDBJ databases">
        <title>The carbon used by Thiothrix.</title>
        <authorList>
            <person name="Chen L."/>
        </authorList>
    </citation>
    <scope>NUCLEOTIDE SEQUENCE [LARGE SCALE GENOMIC DNA]</scope>
</reference>
<gene>
    <name evidence="1" type="ORF">VSS37_07880</name>
</gene>
<dbReference type="Proteomes" id="UP001308005">
    <property type="component" value="Unassembled WGS sequence"/>
</dbReference>
<organism evidence="1 2">
    <name type="scientific">Candidatus Thiothrix phosphatis</name>
    <dbReference type="NCBI Taxonomy" id="3112415"/>
    <lineage>
        <taxon>Bacteria</taxon>
        <taxon>Pseudomonadati</taxon>
        <taxon>Pseudomonadota</taxon>
        <taxon>Gammaproteobacteria</taxon>
        <taxon>Thiotrichales</taxon>
        <taxon>Thiotrichaceae</taxon>
        <taxon>Thiothrix</taxon>
    </lineage>
</organism>
<reference evidence="1 2" key="2">
    <citation type="submission" date="2024-01" db="EMBL/GenBank/DDBJ databases">
        <authorList>
            <person name="Xie X."/>
        </authorList>
    </citation>
    <scope>NUCLEOTIDE SEQUENCE [LARGE SCALE GENOMIC DNA]</scope>
    <source>
        <strain evidence="1">SCUT-1</strain>
    </source>
</reference>
<name>A0ABU6CVM9_9GAMM</name>
<evidence type="ECO:0000313" key="1">
    <source>
        <dbReference type="EMBL" id="MEB4590892.1"/>
    </source>
</evidence>